<dbReference type="SFLD" id="SFLDG01212">
    <property type="entry name" value="Phytoene_synthase_like"/>
    <property type="match status" value="1"/>
</dbReference>
<evidence type="ECO:0008006" key="3">
    <source>
        <dbReference type="Google" id="ProtNLM"/>
    </source>
</evidence>
<comment type="caution">
    <text evidence="1">The sequence shown here is derived from an EMBL/GenBank/DDBJ whole genome shotgun (WGS) entry which is preliminary data.</text>
</comment>
<dbReference type="InterPro" id="IPR044843">
    <property type="entry name" value="Trans_IPPS_bact-type"/>
</dbReference>
<dbReference type="Gene3D" id="1.10.600.10">
    <property type="entry name" value="Farnesyl Diphosphate Synthase"/>
    <property type="match status" value="1"/>
</dbReference>
<dbReference type="SUPFAM" id="SSF48576">
    <property type="entry name" value="Terpenoid synthases"/>
    <property type="match status" value="1"/>
</dbReference>
<evidence type="ECO:0000313" key="1">
    <source>
        <dbReference type="EMBL" id="GAA0511267.1"/>
    </source>
</evidence>
<dbReference type="InterPro" id="IPR008949">
    <property type="entry name" value="Isoprenoid_synthase_dom_sf"/>
</dbReference>
<dbReference type="InterPro" id="IPR002060">
    <property type="entry name" value="Squ/phyt_synthse"/>
</dbReference>
<dbReference type="Pfam" id="PF00494">
    <property type="entry name" value="SQS_PSY"/>
    <property type="match status" value="1"/>
</dbReference>
<proteinExistence type="predicted"/>
<dbReference type="EMBL" id="BAAAGS010000003">
    <property type="protein sequence ID" value="GAA0511267.1"/>
    <property type="molecule type" value="Genomic_DNA"/>
</dbReference>
<protein>
    <recommendedName>
        <fullName evidence="3">Squalene synthase HpnC</fullName>
    </recommendedName>
</protein>
<accession>A0ABP3M1S7</accession>
<dbReference type="SFLD" id="SFLDG01018">
    <property type="entry name" value="Squalene/Phytoene_Synthase_Lik"/>
    <property type="match status" value="1"/>
</dbReference>
<dbReference type="NCBIfam" id="TIGR03464">
    <property type="entry name" value="HpnC"/>
    <property type="match status" value="1"/>
</dbReference>
<gene>
    <name evidence="1" type="ORF">GCM10009533_07670</name>
</gene>
<dbReference type="Proteomes" id="UP001500729">
    <property type="component" value="Unassembled WGS sequence"/>
</dbReference>
<sequence length="298" mass="32684">MAQGDHARVEGVFEEDARALGELPGAGTLLERMRSENFPVAAGLLPRRVRRHLGALYGFFRLVDYAGDEAPGDRGTLLDLLDAELGRCYQGTARTPVLRMLGPTVRECGIPRELMAKMIEANRQDQRVRRYETFDDLRDYCALSANPVGEAVLHVFGRPEPALISLSDKICTALQVLEHCQDIREDLEQGRVYLPAEDLKRFGCGDDDLRRAVAPTKLRGLIRFEVGRARRMLRAGSPLVHLLSGLGSVAVAGYVAGGFATAAAFEAAGYDPLAVDVRPTRLRTAGEWARTWLVGGGR</sequence>
<organism evidence="1 2">
    <name type="scientific">Saccharopolyspora erythraea</name>
    <name type="common">Streptomyces erythraeus</name>
    <dbReference type="NCBI Taxonomy" id="1836"/>
    <lineage>
        <taxon>Bacteria</taxon>
        <taxon>Bacillati</taxon>
        <taxon>Actinomycetota</taxon>
        <taxon>Actinomycetes</taxon>
        <taxon>Pseudonocardiales</taxon>
        <taxon>Pseudonocardiaceae</taxon>
        <taxon>Saccharopolyspora</taxon>
    </lineage>
</organism>
<reference evidence="2" key="1">
    <citation type="journal article" date="2019" name="Int. J. Syst. Evol. Microbiol.">
        <title>The Global Catalogue of Microorganisms (GCM) 10K type strain sequencing project: providing services to taxonomists for standard genome sequencing and annotation.</title>
        <authorList>
            <consortium name="The Broad Institute Genomics Platform"/>
            <consortium name="The Broad Institute Genome Sequencing Center for Infectious Disease"/>
            <person name="Wu L."/>
            <person name="Ma J."/>
        </authorList>
    </citation>
    <scope>NUCLEOTIDE SEQUENCE [LARGE SCALE GENOMIC DNA]</scope>
    <source>
        <strain evidence="2">JCM 10303</strain>
    </source>
</reference>
<dbReference type="InterPro" id="IPR017827">
    <property type="entry name" value="HSQ_synthase_HpnC"/>
</dbReference>
<dbReference type="SFLD" id="SFLDS00005">
    <property type="entry name" value="Isoprenoid_Synthase_Type_I"/>
    <property type="match status" value="1"/>
</dbReference>
<keyword evidence="2" id="KW-1185">Reference proteome</keyword>
<name>A0ABP3M1S7_SACER</name>
<dbReference type="RefSeq" id="WP_011874308.1">
    <property type="nucleotide sequence ID" value="NZ_BAAAGS010000003.1"/>
</dbReference>
<dbReference type="PANTHER" id="PTHR31480">
    <property type="entry name" value="BIFUNCTIONAL LYCOPENE CYCLASE/PHYTOENE SYNTHASE"/>
    <property type="match status" value="1"/>
</dbReference>
<evidence type="ECO:0000313" key="2">
    <source>
        <dbReference type="Proteomes" id="UP001500729"/>
    </source>
</evidence>